<dbReference type="NCBIfam" id="TIGR01844">
    <property type="entry name" value="type_I_sec_TolC"/>
    <property type="match status" value="1"/>
</dbReference>
<reference evidence="9 10" key="1">
    <citation type="submission" date="2019-12" db="EMBL/GenBank/DDBJ databases">
        <title>Genome sequencing and assembly of endphytes of Porphyra tenera.</title>
        <authorList>
            <person name="Park J.M."/>
            <person name="Shin R."/>
            <person name="Jo S.H."/>
        </authorList>
    </citation>
    <scope>NUCLEOTIDE SEQUENCE [LARGE SCALE GENOMIC DNA]</scope>
    <source>
        <strain evidence="9 10">GPM4</strain>
    </source>
</reference>
<dbReference type="KEGG" id="pmes:FX988_04212"/>
<dbReference type="Pfam" id="PF02321">
    <property type="entry name" value="OEP"/>
    <property type="match status" value="2"/>
</dbReference>
<keyword evidence="8" id="KW-0732">Signal</keyword>
<evidence type="ECO:0000256" key="6">
    <source>
        <dbReference type="ARBA" id="ARBA00023136"/>
    </source>
</evidence>
<dbReference type="GO" id="GO:0009279">
    <property type="term" value="C:cell outer membrane"/>
    <property type="evidence" value="ECO:0007669"/>
    <property type="project" value="UniProtKB-SubCell"/>
</dbReference>
<keyword evidence="10" id="KW-1185">Reference proteome</keyword>
<organism evidence="9 10">
    <name type="scientific">Paraglaciecola mesophila</name>
    <dbReference type="NCBI Taxonomy" id="197222"/>
    <lineage>
        <taxon>Bacteria</taxon>
        <taxon>Pseudomonadati</taxon>
        <taxon>Pseudomonadota</taxon>
        <taxon>Gammaproteobacteria</taxon>
        <taxon>Alteromonadales</taxon>
        <taxon>Alteromonadaceae</taxon>
        <taxon>Paraglaciecola</taxon>
    </lineage>
</organism>
<evidence type="ECO:0000313" key="9">
    <source>
        <dbReference type="EMBL" id="QHJ13931.1"/>
    </source>
</evidence>
<evidence type="ECO:0000313" key="10">
    <source>
        <dbReference type="Proteomes" id="UP000464524"/>
    </source>
</evidence>
<evidence type="ECO:0000256" key="2">
    <source>
        <dbReference type="ARBA" id="ARBA00007613"/>
    </source>
</evidence>
<evidence type="ECO:0000256" key="4">
    <source>
        <dbReference type="ARBA" id="ARBA00022452"/>
    </source>
</evidence>
<evidence type="ECO:0000256" key="1">
    <source>
        <dbReference type="ARBA" id="ARBA00004442"/>
    </source>
</evidence>
<dbReference type="OrthoDB" id="9814637at2"/>
<dbReference type="Proteomes" id="UP000464524">
    <property type="component" value="Chromosome"/>
</dbReference>
<dbReference type="PANTHER" id="PTHR30026">
    <property type="entry name" value="OUTER MEMBRANE PROTEIN TOLC"/>
    <property type="match status" value="1"/>
</dbReference>
<proteinExistence type="inferred from homology"/>
<evidence type="ECO:0000256" key="3">
    <source>
        <dbReference type="ARBA" id="ARBA00022448"/>
    </source>
</evidence>
<accession>A0A857JS08</accession>
<evidence type="ECO:0000256" key="5">
    <source>
        <dbReference type="ARBA" id="ARBA00022692"/>
    </source>
</evidence>
<dbReference type="Gene3D" id="1.20.1600.10">
    <property type="entry name" value="Outer membrane efflux proteins (OEP)"/>
    <property type="match status" value="1"/>
</dbReference>
<dbReference type="AlphaFoldDB" id="A0A857JS08"/>
<sequence>MKFSRLVISISFLLSSTAYAQEKDSISSAILDAIETNPEVQATWHTFYAAKHSLRIAKAGNKPTVDLVANTQYQDRNYGSDTEFSSNDIEMVLTQSLYNGSRVKHEVNRFRQVQMVRYFEFATSVENAARETALAYLDVQQYQALVKLAQENLNTHEKVFSQIEEGVSAGVTRAADLEQINGRLALSESNVITDVNNLYDVSARFLRVVGRSPADQLQDIPVQGIELPDDLQSVLEKTYRTSPSFFASMHNIEAEKLGVKTQKSNYKPQVDFIARYGSQSRDQFGLNNTITEGSVGLQFRYNLFRGGQDKASIKQAQEQVNVAKDLRDKTCRDVRQNIQIAFNEYVTSNRLLPVLNQHKLSSSRVKTAYKDQFDIGQRTLLDVLDAENEYFESSRAYIDAQFRQKQALINVLAEIGILVKSLGISIANLPDINNLDKANINSDIKYACPKN</sequence>
<keyword evidence="6" id="KW-0472">Membrane</keyword>
<feature type="signal peptide" evidence="8">
    <location>
        <begin position="1"/>
        <end position="20"/>
    </location>
</feature>
<dbReference type="InterPro" id="IPR003423">
    <property type="entry name" value="OMP_efflux"/>
</dbReference>
<dbReference type="InterPro" id="IPR010130">
    <property type="entry name" value="T1SS_OMP_TolC"/>
</dbReference>
<name>A0A857JS08_9ALTE</name>
<evidence type="ECO:0000256" key="8">
    <source>
        <dbReference type="SAM" id="SignalP"/>
    </source>
</evidence>
<dbReference type="PANTHER" id="PTHR30026:SF22">
    <property type="entry name" value="OUTER MEMBRANE EFFLUX PROTEIN"/>
    <property type="match status" value="1"/>
</dbReference>
<protein>
    <submittedName>
        <fullName evidence="9">Outer membrane efflux protein BepC</fullName>
    </submittedName>
</protein>
<dbReference type="InterPro" id="IPR051906">
    <property type="entry name" value="TolC-like"/>
</dbReference>
<comment type="subcellular location">
    <subcellularLocation>
        <location evidence="1">Cell outer membrane</location>
    </subcellularLocation>
</comment>
<keyword evidence="3" id="KW-0813">Transport</keyword>
<dbReference type="GO" id="GO:0015288">
    <property type="term" value="F:porin activity"/>
    <property type="evidence" value="ECO:0007669"/>
    <property type="project" value="TreeGrafter"/>
</dbReference>
<dbReference type="RefSeq" id="WP_160181978.1">
    <property type="nucleotide sequence ID" value="NZ_CP047656.1"/>
</dbReference>
<keyword evidence="7" id="KW-0998">Cell outer membrane</keyword>
<dbReference type="EMBL" id="CP047656">
    <property type="protein sequence ID" value="QHJ13931.1"/>
    <property type="molecule type" value="Genomic_DNA"/>
</dbReference>
<keyword evidence="5" id="KW-0812">Transmembrane</keyword>
<dbReference type="GO" id="GO:0015562">
    <property type="term" value="F:efflux transmembrane transporter activity"/>
    <property type="evidence" value="ECO:0007669"/>
    <property type="project" value="InterPro"/>
</dbReference>
<feature type="chain" id="PRO_5032776592" evidence="8">
    <location>
        <begin position="21"/>
        <end position="451"/>
    </location>
</feature>
<comment type="similarity">
    <text evidence="2">Belongs to the outer membrane factor (OMF) (TC 1.B.17) family.</text>
</comment>
<evidence type="ECO:0000256" key="7">
    <source>
        <dbReference type="ARBA" id="ARBA00023237"/>
    </source>
</evidence>
<dbReference type="GO" id="GO:1990281">
    <property type="term" value="C:efflux pump complex"/>
    <property type="evidence" value="ECO:0007669"/>
    <property type="project" value="TreeGrafter"/>
</dbReference>
<dbReference type="SUPFAM" id="SSF56954">
    <property type="entry name" value="Outer membrane efflux proteins (OEP)"/>
    <property type="match status" value="1"/>
</dbReference>
<keyword evidence="4" id="KW-1134">Transmembrane beta strand</keyword>
<gene>
    <name evidence="9" type="ORF">FX988_04212</name>
</gene>